<keyword evidence="1" id="KW-1133">Transmembrane helix</keyword>
<reference evidence="2 3" key="1">
    <citation type="submission" date="2019-12" db="EMBL/GenBank/DDBJ databases">
        <authorList>
            <person name="Kun Z."/>
        </authorList>
    </citation>
    <scope>NUCLEOTIDE SEQUENCE [LARGE SCALE GENOMIC DNA]</scope>
    <source>
        <strain evidence="2 3">YIM 123512</strain>
    </source>
</reference>
<dbReference type="InterPro" id="IPR049713">
    <property type="entry name" value="Pr6Pr-like"/>
</dbReference>
<sequence>MRLAGLLGITVTALVHFFLLRPLQDLDGLDLLADTLLHVVVPLLAVAGWLLAGPRPRWDLATLAFATAWPLAWLGVTLVVGATTGWYPYPFLDVDTEGWGSVLVASLAVTALFGALAAVVRIVDVQGRPLPRRDRSRRE</sequence>
<dbReference type="NCBIfam" id="NF038065">
    <property type="entry name" value="Pr6Pr"/>
    <property type="match status" value="1"/>
</dbReference>
<comment type="caution">
    <text evidence="2">The sequence shown here is derived from an EMBL/GenBank/DDBJ whole genome shotgun (WGS) entry which is preliminary data.</text>
</comment>
<feature type="transmembrane region" description="Helical" evidence="1">
    <location>
        <begin position="99"/>
        <end position="123"/>
    </location>
</feature>
<protein>
    <submittedName>
        <fullName evidence="2">Uncharacterized protein</fullName>
    </submittedName>
</protein>
<dbReference type="Proteomes" id="UP000473325">
    <property type="component" value="Unassembled WGS sequence"/>
</dbReference>
<evidence type="ECO:0000256" key="1">
    <source>
        <dbReference type="SAM" id="Phobius"/>
    </source>
</evidence>
<evidence type="ECO:0000313" key="2">
    <source>
        <dbReference type="EMBL" id="MXG88149.1"/>
    </source>
</evidence>
<feature type="transmembrane region" description="Helical" evidence="1">
    <location>
        <begin position="60"/>
        <end position="87"/>
    </location>
</feature>
<accession>A0A6L7EVY8</accession>
<name>A0A6L7EVY8_9ACTN</name>
<dbReference type="RefSeq" id="WP_160874300.1">
    <property type="nucleotide sequence ID" value="NZ_WUEK01000001.1"/>
</dbReference>
<evidence type="ECO:0000313" key="3">
    <source>
        <dbReference type="Proteomes" id="UP000473325"/>
    </source>
</evidence>
<proteinExistence type="predicted"/>
<keyword evidence="1" id="KW-0472">Membrane</keyword>
<gene>
    <name evidence="2" type="ORF">GRQ65_01130</name>
</gene>
<keyword evidence="3" id="KW-1185">Reference proteome</keyword>
<dbReference type="EMBL" id="WUEK01000001">
    <property type="protein sequence ID" value="MXG88149.1"/>
    <property type="molecule type" value="Genomic_DNA"/>
</dbReference>
<organism evidence="2 3">
    <name type="scientific">Nocardioides flavescens</name>
    <dbReference type="NCBI Taxonomy" id="2691959"/>
    <lineage>
        <taxon>Bacteria</taxon>
        <taxon>Bacillati</taxon>
        <taxon>Actinomycetota</taxon>
        <taxon>Actinomycetes</taxon>
        <taxon>Propionibacteriales</taxon>
        <taxon>Nocardioidaceae</taxon>
        <taxon>Nocardioides</taxon>
    </lineage>
</organism>
<feature type="transmembrane region" description="Helical" evidence="1">
    <location>
        <begin position="36"/>
        <end position="53"/>
    </location>
</feature>
<keyword evidence="1" id="KW-0812">Transmembrane</keyword>
<dbReference type="AlphaFoldDB" id="A0A6L7EVY8"/>